<reference evidence="1" key="1">
    <citation type="submission" date="2021-02" db="EMBL/GenBank/DDBJ databases">
        <title>Genome-Resolved Metagenomics of a Microbial Community Performing Photosynthetic Biological Nutrient Removal.</title>
        <authorList>
            <person name="Mcdaniel E.A."/>
        </authorList>
    </citation>
    <scope>NUCLEOTIDE SEQUENCE</scope>
    <source>
        <strain evidence="1">UWPOB_OBS1</strain>
    </source>
</reference>
<comment type="caution">
    <text evidence="1">The sequence shown here is derived from an EMBL/GenBank/DDBJ whole genome shotgun (WGS) entry which is preliminary data.</text>
</comment>
<dbReference type="EMBL" id="JAFLCK010000005">
    <property type="protein sequence ID" value="MBN8659758.1"/>
    <property type="molecule type" value="Genomic_DNA"/>
</dbReference>
<gene>
    <name evidence="1" type="ORF">J0M35_05310</name>
</gene>
<proteinExistence type="predicted"/>
<accession>A0A8J7TM94</accession>
<dbReference type="AlphaFoldDB" id="A0A8J7TM94"/>
<name>A0A8J7TM94_9BACT</name>
<dbReference type="InterPro" id="IPR036514">
    <property type="entry name" value="SGNH_hydro_sf"/>
</dbReference>
<dbReference type="Pfam" id="PF04914">
    <property type="entry name" value="DltD"/>
    <property type="match status" value="1"/>
</dbReference>
<dbReference type="Gene3D" id="3.40.50.1110">
    <property type="entry name" value="SGNH hydrolase"/>
    <property type="match status" value="1"/>
</dbReference>
<dbReference type="Proteomes" id="UP000664277">
    <property type="component" value="Unassembled WGS sequence"/>
</dbReference>
<dbReference type="SUPFAM" id="SSF52266">
    <property type="entry name" value="SGNH hydrolase"/>
    <property type="match status" value="1"/>
</dbReference>
<evidence type="ECO:0000313" key="1">
    <source>
        <dbReference type="EMBL" id="MBN8659758.1"/>
    </source>
</evidence>
<evidence type="ECO:0000313" key="2">
    <source>
        <dbReference type="Proteomes" id="UP000664277"/>
    </source>
</evidence>
<dbReference type="InterPro" id="IPR006998">
    <property type="entry name" value="DltD"/>
</dbReference>
<sequence length="409" mass="45061">MGTARKFSSGCTAALAFMALNVSLGVPLGGDSGVISNLSAKSKAGAGGDLGDQIQRNLVEAKEALDQTPRHLIGSPVVLLGSSLVMSPLWAVDVKRGHFGKDVNMHHRSIGLREDLSKVGIQKDVVSLATPGQFVSDAYLAVDKCLTEKTPPEILIYGIAPRDFIDNTASGLVTSVFNKLVGLGDMSKIDGLFLETFDEKVNFMLERTVFLYHKRGRYKIKTAETAERIASRFDPFLEKEENKNLTPFLMGTNRDEVWKTSLKEYSKRYKEPNETLFAKQKKCLQALLQLCRQRNIKLYVVAMPISTANRQLLPPGLYDKYMDTLQEETAKVGVPLVDMAALGGYQDDDFYDTVHLNHKGGQRFISQVTSIIKADKDDIAYSPALLKLNEKEVKPVQIASPAGSKGKTL</sequence>
<evidence type="ECO:0008006" key="3">
    <source>
        <dbReference type="Google" id="ProtNLM"/>
    </source>
</evidence>
<organism evidence="1 2">
    <name type="scientific">Candidatus Obscuribacter phosphatis</name>
    <dbReference type="NCBI Taxonomy" id="1906157"/>
    <lineage>
        <taxon>Bacteria</taxon>
        <taxon>Bacillati</taxon>
        <taxon>Candidatus Melainabacteria</taxon>
        <taxon>Candidatus Obscuribacterales</taxon>
        <taxon>Candidatus Obscuribacteraceae</taxon>
        <taxon>Candidatus Obscuribacter</taxon>
    </lineage>
</organism>
<protein>
    <recommendedName>
        <fullName evidence="3">DUF1574 domain-containing protein</fullName>
    </recommendedName>
</protein>